<evidence type="ECO:0000313" key="3">
    <source>
        <dbReference type="Proteomes" id="UP000095751"/>
    </source>
</evidence>
<evidence type="ECO:0000313" key="2">
    <source>
        <dbReference type="EMBL" id="OEU12580.1"/>
    </source>
</evidence>
<protein>
    <submittedName>
        <fullName evidence="2">Uncharacterized protein</fullName>
    </submittedName>
</protein>
<dbReference type="KEGG" id="fcy:FRACYDRAFT_243832"/>
<dbReference type="AlphaFoldDB" id="A0A1E7F330"/>
<sequence>MSLPTTKMQRNQMKKEKEDEDDGKKDKRVSALRKKITKRDTGVYGKIQDALEHVVVTGAKVRRENWRLQKFLRSSQHDQDRGVEYIRIYGNNKDGPFKRGCPMKPWPLEGVTTKKVENHHIHRQQNRKTKTRKSDDTEWNVEHGDSVPPILFRMARLSQEYPSEEQLRIFNKDASLSRMKTLQSTDITLDETDIPRALIERCWERAVHAASNSMFAPIAATTTTATTTNQTPSMIPVQQSTSSRPCHQLHHTGLQIDMNKPLSQESCRIKCKSLGIDIESERAKAIAISEEATASASASACPRCFRSFENSDGLQEHYYGNDTTKGCCWPLVRPQHLELIDKLLQSRVQSQTDQLLNVIMTQAAAPSTNNDADEIDDENTASKERNVTNKKPKRLLDWKNVRSFLQGALDDSTSLPIGASNGRIDARHSVQQSLQTTVSNESEPPLILNQMVLDAVNRRLVDRYANVPR</sequence>
<dbReference type="EMBL" id="KV784364">
    <property type="protein sequence ID" value="OEU12580.1"/>
    <property type="molecule type" value="Genomic_DNA"/>
</dbReference>
<feature type="compositionally biased region" description="Polar residues" evidence="1">
    <location>
        <begin position="1"/>
        <end position="11"/>
    </location>
</feature>
<feature type="compositionally biased region" description="Basic residues" evidence="1">
    <location>
        <begin position="120"/>
        <end position="131"/>
    </location>
</feature>
<organism evidence="2 3">
    <name type="scientific">Fragilariopsis cylindrus CCMP1102</name>
    <dbReference type="NCBI Taxonomy" id="635003"/>
    <lineage>
        <taxon>Eukaryota</taxon>
        <taxon>Sar</taxon>
        <taxon>Stramenopiles</taxon>
        <taxon>Ochrophyta</taxon>
        <taxon>Bacillariophyta</taxon>
        <taxon>Bacillariophyceae</taxon>
        <taxon>Bacillariophycidae</taxon>
        <taxon>Bacillariales</taxon>
        <taxon>Bacillariaceae</taxon>
        <taxon>Fragilariopsis</taxon>
    </lineage>
</organism>
<name>A0A1E7F330_9STRA</name>
<feature type="compositionally biased region" description="Basic and acidic residues" evidence="1">
    <location>
        <begin position="132"/>
        <end position="142"/>
    </location>
</feature>
<keyword evidence="3" id="KW-1185">Reference proteome</keyword>
<feature type="compositionally biased region" description="Basic and acidic residues" evidence="1">
    <location>
        <begin position="13"/>
        <end position="27"/>
    </location>
</feature>
<dbReference type="OrthoDB" id="48976at2759"/>
<proteinExistence type="predicted"/>
<dbReference type="Proteomes" id="UP000095751">
    <property type="component" value="Unassembled WGS sequence"/>
</dbReference>
<reference evidence="2 3" key="1">
    <citation type="submission" date="2016-09" db="EMBL/GenBank/DDBJ databases">
        <title>Extensive genetic diversity and differential bi-allelic expression allows diatom success in the polar Southern Ocean.</title>
        <authorList>
            <consortium name="DOE Joint Genome Institute"/>
            <person name="Mock T."/>
            <person name="Otillar R.P."/>
            <person name="Strauss J."/>
            <person name="Dupont C."/>
            <person name="Frickenhaus S."/>
            <person name="Maumus F."/>
            <person name="Mcmullan M."/>
            <person name="Sanges R."/>
            <person name="Schmutz J."/>
            <person name="Toseland A."/>
            <person name="Valas R."/>
            <person name="Veluchamy A."/>
            <person name="Ward B.J."/>
            <person name="Allen A."/>
            <person name="Barry K."/>
            <person name="Falciatore A."/>
            <person name="Ferrante M."/>
            <person name="Fortunato A.E."/>
            <person name="Gloeckner G."/>
            <person name="Gruber A."/>
            <person name="Hipkin R."/>
            <person name="Janech M."/>
            <person name="Kroth P."/>
            <person name="Leese F."/>
            <person name="Lindquist E."/>
            <person name="Lyon B.R."/>
            <person name="Martin J."/>
            <person name="Mayer C."/>
            <person name="Parker M."/>
            <person name="Quesneville H."/>
            <person name="Raymond J."/>
            <person name="Uhlig C."/>
            <person name="Valentin K.U."/>
            <person name="Worden A.Z."/>
            <person name="Armbrust E.V."/>
            <person name="Bowler C."/>
            <person name="Green B."/>
            <person name="Moulton V."/>
            <person name="Van Oosterhout C."/>
            <person name="Grigoriev I."/>
        </authorList>
    </citation>
    <scope>NUCLEOTIDE SEQUENCE [LARGE SCALE GENOMIC DNA]</scope>
    <source>
        <strain evidence="2 3">CCMP1102</strain>
    </source>
</reference>
<feature type="region of interest" description="Disordered" evidence="1">
    <location>
        <begin position="119"/>
        <end position="142"/>
    </location>
</feature>
<dbReference type="InParanoid" id="A0A1E7F330"/>
<evidence type="ECO:0000256" key="1">
    <source>
        <dbReference type="SAM" id="MobiDB-lite"/>
    </source>
</evidence>
<feature type="region of interest" description="Disordered" evidence="1">
    <location>
        <begin position="367"/>
        <end position="388"/>
    </location>
</feature>
<feature type="region of interest" description="Disordered" evidence="1">
    <location>
        <begin position="1"/>
        <end position="27"/>
    </location>
</feature>
<gene>
    <name evidence="2" type="ORF">FRACYDRAFT_243832</name>
</gene>
<accession>A0A1E7F330</accession>